<dbReference type="RefSeq" id="YP_009217706.1">
    <property type="nucleotide sequence ID" value="NC_029002.1"/>
</dbReference>
<dbReference type="GeneID" id="26643200"/>
<feature type="compositionally biased region" description="Basic and acidic residues" evidence="1">
    <location>
        <begin position="15"/>
        <end position="32"/>
    </location>
</feature>
<evidence type="ECO:0000313" key="3">
    <source>
        <dbReference type="Proteomes" id="UP000028567"/>
    </source>
</evidence>
<dbReference type="KEGG" id="vg:26643200"/>
<evidence type="ECO:0000256" key="1">
    <source>
        <dbReference type="SAM" id="MobiDB-lite"/>
    </source>
</evidence>
<sequence>MAKFNSDTASSMGRRGGEKTAQDREHMREIGRRGGLKAQQRLAEKKQQRPLGDE</sequence>
<reference evidence="2 3" key="1">
    <citation type="submission" date="2013-07" db="EMBL/GenBank/DDBJ databases">
        <title>Sequencing and analysis of the complete genome of Microcystis aeruginosa phage MaMV-DC.</title>
        <authorList>
            <person name="Ou T."/>
            <person name="Li S.H."/>
            <person name="Zhang Q.Y."/>
        </authorList>
    </citation>
    <scope>NUCLEOTIDE SEQUENCE [LARGE SCALE GENOMIC DNA]</scope>
</reference>
<feature type="compositionally biased region" description="Basic and acidic residues" evidence="1">
    <location>
        <begin position="42"/>
        <end position="54"/>
    </location>
</feature>
<proteinExistence type="predicted"/>
<feature type="compositionally biased region" description="Polar residues" evidence="1">
    <location>
        <begin position="1"/>
        <end position="11"/>
    </location>
</feature>
<organism evidence="2 3">
    <name type="scientific">Microcystis phage MaMV-DC</name>
    <dbReference type="NCBI Taxonomy" id="1357715"/>
    <lineage>
        <taxon>Viruses</taxon>
        <taxon>Duplodnaviria</taxon>
        <taxon>Heunggongvirae</taxon>
        <taxon>Uroviricota</taxon>
        <taxon>Caudoviricetes</taxon>
        <taxon>Fukuivirus</taxon>
        <taxon>Fukuivirus MVDC</taxon>
    </lineage>
</organism>
<evidence type="ECO:0008006" key="4">
    <source>
        <dbReference type="Google" id="ProtNLM"/>
    </source>
</evidence>
<dbReference type="Proteomes" id="UP000028567">
    <property type="component" value="Segment"/>
</dbReference>
<name>A0A075BS41_9CAUD</name>
<keyword evidence="3" id="KW-1185">Reference proteome</keyword>
<feature type="region of interest" description="Disordered" evidence="1">
    <location>
        <begin position="1"/>
        <end position="54"/>
    </location>
</feature>
<protein>
    <recommendedName>
        <fullName evidence="4">Stress-induced protein</fullName>
    </recommendedName>
</protein>
<gene>
    <name evidence="2" type="ORF">MaMVDC_22</name>
</gene>
<accession>A0A075BS41</accession>
<dbReference type="EMBL" id="KF356199">
    <property type="protein sequence ID" value="AGR48587.1"/>
    <property type="molecule type" value="Genomic_DNA"/>
</dbReference>
<evidence type="ECO:0000313" key="2">
    <source>
        <dbReference type="EMBL" id="AGR48587.1"/>
    </source>
</evidence>